<dbReference type="RefSeq" id="WP_102073532.1">
    <property type="nucleotide sequence ID" value="NZ_PDNW01000005.1"/>
</dbReference>
<keyword evidence="8 11" id="KW-1133">Transmembrane helix</keyword>
<dbReference type="SUPFAM" id="SSF53955">
    <property type="entry name" value="Lysozyme-like"/>
    <property type="match status" value="1"/>
</dbReference>
<keyword evidence="10 11" id="KW-0961">Cell wall biogenesis/degradation</keyword>
<dbReference type="PANTHER" id="PTHR30400:SF0">
    <property type="entry name" value="BIOSYNTHETIC PEPTIDOGLYCAN TRANSGLYCOSYLASE"/>
    <property type="match status" value="1"/>
</dbReference>
<dbReference type="NCBIfam" id="TIGR02070">
    <property type="entry name" value="mono_pep_trsgly"/>
    <property type="match status" value="1"/>
</dbReference>
<feature type="domain" description="Glycosyl transferase family 51" evidence="12">
    <location>
        <begin position="62"/>
        <end position="233"/>
    </location>
</feature>
<keyword evidence="4 11" id="KW-0808">Transferase</keyword>
<sequence length="239" mass="27230">MAARKLNKTKVLGVALLAAFAALLLYLFGLFIMVLWLSVRNPGSSAFMDATLAELRLSKPEAELKYQWTPYDGINKSLKRAVVASEDSKFTDHEGVEWEAIRKAWEYNKKQAEKGKSKMRGGSTITQQLAKNLFLSRSRSYWRKGQELILAYMIEFVMSKQRILELYLNVAQWGGNVFGAEAAARHYYGVSAARLSQYQAAQLAAMLPNPVYYESHRKTSYLMSRTRTIQKRMRLVAIP</sequence>
<evidence type="ECO:0000259" key="12">
    <source>
        <dbReference type="Pfam" id="PF00912"/>
    </source>
</evidence>
<dbReference type="GO" id="GO:0008955">
    <property type="term" value="F:peptidoglycan glycosyltransferase activity"/>
    <property type="evidence" value="ECO:0007669"/>
    <property type="project" value="UniProtKB-UniRule"/>
</dbReference>
<gene>
    <name evidence="11" type="primary">mtgA</name>
    <name evidence="13" type="ORF">CR159_08245</name>
</gene>
<dbReference type="OrthoDB" id="9766909at2"/>
<dbReference type="AlphaFoldDB" id="A0A2N4U5X9"/>
<dbReference type="Pfam" id="PF00912">
    <property type="entry name" value="Transgly"/>
    <property type="match status" value="1"/>
</dbReference>
<dbReference type="UniPathway" id="UPA00219"/>
<evidence type="ECO:0000256" key="10">
    <source>
        <dbReference type="ARBA" id="ARBA00023316"/>
    </source>
</evidence>
<comment type="pathway">
    <text evidence="11">Cell wall biogenesis; peptidoglycan biosynthesis.</text>
</comment>
<dbReference type="PANTHER" id="PTHR30400">
    <property type="entry name" value="MONOFUNCTIONAL BIOSYNTHETIC PEPTIDOGLYCAN TRANSGLYCOSYLASE"/>
    <property type="match status" value="1"/>
</dbReference>
<feature type="transmembrane region" description="Helical" evidence="11">
    <location>
        <begin position="12"/>
        <end position="37"/>
    </location>
</feature>
<keyword evidence="9 11" id="KW-0472">Membrane</keyword>
<accession>A0A2N4U5X9</accession>
<evidence type="ECO:0000256" key="8">
    <source>
        <dbReference type="ARBA" id="ARBA00022989"/>
    </source>
</evidence>
<evidence type="ECO:0000256" key="2">
    <source>
        <dbReference type="ARBA" id="ARBA00022519"/>
    </source>
</evidence>
<evidence type="ECO:0000256" key="5">
    <source>
        <dbReference type="ARBA" id="ARBA00022692"/>
    </source>
</evidence>
<organism evidence="13 14">
    <name type="scientific">Pollutimonas subterranea</name>
    <dbReference type="NCBI Taxonomy" id="2045210"/>
    <lineage>
        <taxon>Bacteria</taxon>
        <taxon>Pseudomonadati</taxon>
        <taxon>Pseudomonadota</taxon>
        <taxon>Betaproteobacteria</taxon>
        <taxon>Burkholderiales</taxon>
        <taxon>Alcaligenaceae</taxon>
        <taxon>Pollutimonas</taxon>
    </lineage>
</organism>
<keyword evidence="6 11" id="KW-0133">Cell shape</keyword>
<evidence type="ECO:0000256" key="9">
    <source>
        <dbReference type="ARBA" id="ARBA00023136"/>
    </source>
</evidence>
<dbReference type="GO" id="GO:0009274">
    <property type="term" value="C:peptidoglycan-based cell wall"/>
    <property type="evidence" value="ECO:0007669"/>
    <property type="project" value="InterPro"/>
</dbReference>
<dbReference type="GO" id="GO:0008360">
    <property type="term" value="P:regulation of cell shape"/>
    <property type="evidence" value="ECO:0007669"/>
    <property type="project" value="UniProtKB-KW"/>
</dbReference>
<dbReference type="HAMAP" id="MF_00766">
    <property type="entry name" value="PGT_MtgA"/>
    <property type="match status" value="1"/>
</dbReference>
<dbReference type="InterPro" id="IPR001264">
    <property type="entry name" value="Glyco_trans_51"/>
</dbReference>
<keyword evidence="5 11" id="KW-0812">Transmembrane</keyword>
<dbReference type="EC" id="2.4.99.28" evidence="11"/>
<comment type="caution">
    <text evidence="13">The sequence shown here is derived from an EMBL/GenBank/DDBJ whole genome shotgun (WGS) entry which is preliminary data.</text>
</comment>
<dbReference type="Gene3D" id="1.10.3810.10">
    <property type="entry name" value="Biosynthetic peptidoglycan transglycosylase-like"/>
    <property type="match status" value="1"/>
</dbReference>
<protein>
    <recommendedName>
        <fullName evidence="11">Biosynthetic peptidoglycan transglycosylase</fullName>
        <ecNumber evidence="11">2.4.99.28</ecNumber>
    </recommendedName>
    <alternativeName>
        <fullName evidence="11">Glycan polymerase</fullName>
    </alternativeName>
    <alternativeName>
        <fullName evidence="11">Peptidoglycan glycosyltransferase MtgA</fullName>
        <shortName evidence="11">PGT</shortName>
    </alternativeName>
</protein>
<dbReference type="GO" id="GO:0005886">
    <property type="term" value="C:plasma membrane"/>
    <property type="evidence" value="ECO:0007669"/>
    <property type="project" value="UniProtKB-SubCell"/>
</dbReference>
<keyword evidence="2 11" id="KW-0997">Cell inner membrane</keyword>
<evidence type="ECO:0000256" key="7">
    <source>
        <dbReference type="ARBA" id="ARBA00022984"/>
    </source>
</evidence>
<evidence type="ECO:0000256" key="4">
    <source>
        <dbReference type="ARBA" id="ARBA00022679"/>
    </source>
</evidence>
<dbReference type="EMBL" id="PDNW01000005">
    <property type="protein sequence ID" value="PLC50431.1"/>
    <property type="molecule type" value="Genomic_DNA"/>
</dbReference>
<name>A0A2N4U5X9_9BURK</name>
<comment type="similarity">
    <text evidence="11">Belongs to the glycosyltransferase 51 family.</text>
</comment>
<keyword evidence="14" id="KW-1185">Reference proteome</keyword>
<evidence type="ECO:0000256" key="3">
    <source>
        <dbReference type="ARBA" id="ARBA00022676"/>
    </source>
</evidence>
<keyword evidence="3 11" id="KW-0328">Glycosyltransferase</keyword>
<evidence type="ECO:0000313" key="13">
    <source>
        <dbReference type="EMBL" id="PLC50431.1"/>
    </source>
</evidence>
<keyword evidence="7 11" id="KW-0573">Peptidoglycan synthesis</keyword>
<evidence type="ECO:0000256" key="11">
    <source>
        <dbReference type="HAMAP-Rule" id="MF_00766"/>
    </source>
</evidence>
<evidence type="ECO:0000256" key="1">
    <source>
        <dbReference type="ARBA" id="ARBA00022475"/>
    </source>
</evidence>
<dbReference type="GO" id="GO:0009252">
    <property type="term" value="P:peptidoglycan biosynthetic process"/>
    <property type="evidence" value="ECO:0007669"/>
    <property type="project" value="UniProtKB-UniRule"/>
</dbReference>
<comment type="function">
    <text evidence="11">Peptidoglycan polymerase that catalyzes glycan chain elongation from lipid-linked precursors.</text>
</comment>
<comment type="subcellular location">
    <subcellularLocation>
        <location evidence="11">Cell inner membrane</location>
        <topology evidence="11">Single-pass membrane protein</topology>
    </subcellularLocation>
</comment>
<proteinExistence type="inferred from homology"/>
<comment type="catalytic activity">
    <reaction evidence="11">
        <text>[GlcNAc-(1-&gt;4)-Mur2Ac(oyl-L-Ala-gamma-D-Glu-L-Lys-D-Ala-D-Ala)](n)-di-trans,octa-cis-undecaprenyl diphosphate + beta-D-GlcNAc-(1-&gt;4)-Mur2Ac(oyl-L-Ala-gamma-D-Glu-L-Lys-D-Ala-D-Ala)-di-trans,octa-cis-undecaprenyl diphosphate = [GlcNAc-(1-&gt;4)-Mur2Ac(oyl-L-Ala-gamma-D-Glu-L-Lys-D-Ala-D-Ala)](n+1)-di-trans,octa-cis-undecaprenyl diphosphate + di-trans,octa-cis-undecaprenyl diphosphate + H(+)</text>
        <dbReference type="Rhea" id="RHEA:23708"/>
        <dbReference type="Rhea" id="RHEA-COMP:9602"/>
        <dbReference type="Rhea" id="RHEA-COMP:9603"/>
        <dbReference type="ChEBI" id="CHEBI:15378"/>
        <dbReference type="ChEBI" id="CHEBI:58405"/>
        <dbReference type="ChEBI" id="CHEBI:60033"/>
        <dbReference type="ChEBI" id="CHEBI:78435"/>
        <dbReference type="EC" id="2.4.99.28"/>
    </reaction>
</comment>
<evidence type="ECO:0000313" key="14">
    <source>
        <dbReference type="Proteomes" id="UP000234190"/>
    </source>
</evidence>
<dbReference type="GO" id="GO:0071555">
    <property type="term" value="P:cell wall organization"/>
    <property type="evidence" value="ECO:0007669"/>
    <property type="project" value="UniProtKB-KW"/>
</dbReference>
<dbReference type="GO" id="GO:0016763">
    <property type="term" value="F:pentosyltransferase activity"/>
    <property type="evidence" value="ECO:0007669"/>
    <property type="project" value="InterPro"/>
</dbReference>
<dbReference type="Proteomes" id="UP000234190">
    <property type="component" value="Unassembled WGS sequence"/>
</dbReference>
<dbReference type="InterPro" id="IPR023346">
    <property type="entry name" value="Lysozyme-like_dom_sf"/>
</dbReference>
<reference evidence="13 14" key="1">
    <citation type="submission" date="2017-10" db="EMBL/GenBank/DDBJ databases">
        <title>Two draft genome sequences of Pusillimonas sp. strains isolated from a nitrate- and radionuclide-contaminated groundwater in Russia.</title>
        <authorList>
            <person name="Grouzdev D.S."/>
            <person name="Tourova T.P."/>
            <person name="Goeva M.A."/>
            <person name="Babich T.L."/>
            <person name="Sokolova D.S."/>
            <person name="Abdullin R."/>
            <person name="Poltaraus A.B."/>
            <person name="Toshchakov S.V."/>
            <person name="Nazina T.N."/>
        </authorList>
    </citation>
    <scope>NUCLEOTIDE SEQUENCE [LARGE SCALE GENOMIC DNA]</scope>
    <source>
        <strain evidence="13 14">JR1/69-3-13</strain>
    </source>
</reference>
<evidence type="ECO:0000256" key="6">
    <source>
        <dbReference type="ARBA" id="ARBA00022960"/>
    </source>
</evidence>
<dbReference type="InterPro" id="IPR036950">
    <property type="entry name" value="PBP_transglycosylase"/>
</dbReference>
<keyword evidence="1 11" id="KW-1003">Cell membrane</keyword>
<dbReference type="InterPro" id="IPR011812">
    <property type="entry name" value="Pep_trsgly"/>
</dbReference>